<protein>
    <submittedName>
        <fullName evidence="1">Uncharacterized protein</fullName>
    </submittedName>
</protein>
<name>A0A2K2HAJ9_9BACT</name>
<evidence type="ECO:0000313" key="1">
    <source>
        <dbReference type="EMBL" id="PNU20253.1"/>
    </source>
</evidence>
<comment type="caution">
    <text evidence="1">The sequence shown here is derived from an EMBL/GenBank/DDBJ whole genome shotgun (WGS) entry which is preliminary data.</text>
</comment>
<dbReference type="OrthoDB" id="5517695at2"/>
<dbReference type="Proteomes" id="UP000236340">
    <property type="component" value="Unassembled WGS sequence"/>
</dbReference>
<organism evidence="1 2">
    <name type="scientific">Geothermobacter hydrogeniphilus</name>
    <dbReference type="NCBI Taxonomy" id="1969733"/>
    <lineage>
        <taxon>Bacteria</taxon>
        <taxon>Pseudomonadati</taxon>
        <taxon>Thermodesulfobacteriota</taxon>
        <taxon>Desulfuromonadia</taxon>
        <taxon>Desulfuromonadales</taxon>
        <taxon>Geothermobacteraceae</taxon>
        <taxon>Geothermobacter</taxon>
    </lineage>
</organism>
<dbReference type="EMBL" id="PPFX01000015">
    <property type="protein sequence ID" value="PNU20253.1"/>
    <property type="molecule type" value="Genomic_DNA"/>
</dbReference>
<gene>
    <name evidence="1" type="ORF">C2E25_08065</name>
</gene>
<evidence type="ECO:0000313" key="2">
    <source>
        <dbReference type="Proteomes" id="UP000236340"/>
    </source>
</evidence>
<accession>A0A2K2HAJ9</accession>
<reference evidence="1 2" key="1">
    <citation type="journal article" date="2018" name="Genome Announc.">
        <title>Genome Sequence of Geothermobacter sp. HR-1 Iron Reducer from the Loihi Seamount.</title>
        <authorList>
            <person name="Smith H."/>
            <person name="Abuyen K."/>
            <person name="Tremblay J."/>
            <person name="Savalia P."/>
            <person name="Perez-Rodriguez I."/>
            <person name="Emerson D."/>
            <person name="Tully B."/>
            <person name="Amend J."/>
        </authorList>
    </citation>
    <scope>NUCLEOTIDE SEQUENCE [LARGE SCALE GENOMIC DNA]</scope>
    <source>
        <strain evidence="1 2">HR-1</strain>
    </source>
</reference>
<sequence>MSDRRLATATRSVLLVLSDGRQLAGEMFLQLVSPHHEGMQRVGEVLNDEERFLPLRRTEDVILVNLDQVISVQVGRKEELDPLLLLGQRHLVRLETILGHRFSAEIHVNLSGSRGRVKDFLNDDKRFVACLLPDQILYLNPRFLLTIEG</sequence>
<proteinExistence type="predicted"/>
<dbReference type="AlphaFoldDB" id="A0A2K2HAJ9"/>
<dbReference type="RefSeq" id="WP_103115250.1">
    <property type="nucleotide sequence ID" value="NZ_PPFX01000015.1"/>
</dbReference>